<protein>
    <recommendedName>
        <fullName evidence="3">DNA2/NAM7 helicase-like C-terminal domain-containing protein</fullName>
    </recommendedName>
</protein>
<dbReference type="InterPro" id="IPR027417">
    <property type="entry name" value="P-loop_NTPase"/>
</dbReference>
<dbReference type="KEGG" id="kphy:AOZ06_04030"/>
<proteinExistence type="predicted"/>
<name>A0A0N9HTH3_9PSEU</name>
<organism evidence="1 2">
    <name type="scientific">Kibdelosporangium phytohabitans</name>
    <dbReference type="NCBI Taxonomy" id="860235"/>
    <lineage>
        <taxon>Bacteria</taxon>
        <taxon>Bacillati</taxon>
        <taxon>Actinomycetota</taxon>
        <taxon>Actinomycetes</taxon>
        <taxon>Pseudonocardiales</taxon>
        <taxon>Pseudonocardiaceae</taxon>
        <taxon>Kibdelosporangium</taxon>
    </lineage>
</organism>
<dbReference type="Proteomes" id="UP000063699">
    <property type="component" value="Chromosome"/>
</dbReference>
<gene>
    <name evidence="1" type="ORF">AOZ06_04030</name>
</gene>
<evidence type="ECO:0008006" key="3">
    <source>
        <dbReference type="Google" id="ProtNLM"/>
    </source>
</evidence>
<sequence>MTSIMRGTQLVVAGDERQLPPSAWLRTALSGGDSDDEDGEGADTPQVRDFESILACLSAFIPNTRMLEWHYRSQDERLIAFSNKAFYRGKLITFPGCQAVSPLSLHQVDGRVAPGRDGSADAEVDKVIELVLTHARSNPEDTLGIITMGSPHAKRLELALRRANANHDELAEFSARMQGAGRRLFVKSIEPERTSGAAKVSAVVPCGALVVRSGRGPLARVVGLLGLQVLDQQADLLGQRFQVSVVAFGPLA</sequence>
<evidence type="ECO:0000313" key="1">
    <source>
        <dbReference type="EMBL" id="ALG06205.1"/>
    </source>
</evidence>
<dbReference type="AlphaFoldDB" id="A0A0N9HTH3"/>
<keyword evidence="2" id="KW-1185">Reference proteome</keyword>
<dbReference type="STRING" id="860235.AOZ06_04030"/>
<accession>A0A0N9HTH3</accession>
<dbReference type="SUPFAM" id="SSF52540">
    <property type="entry name" value="P-loop containing nucleoside triphosphate hydrolases"/>
    <property type="match status" value="1"/>
</dbReference>
<evidence type="ECO:0000313" key="2">
    <source>
        <dbReference type="Proteomes" id="UP000063699"/>
    </source>
</evidence>
<dbReference type="EMBL" id="CP012752">
    <property type="protein sequence ID" value="ALG06205.1"/>
    <property type="molecule type" value="Genomic_DNA"/>
</dbReference>
<reference evidence="1 2" key="1">
    <citation type="submission" date="2015-07" db="EMBL/GenBank/DDBJ databases">
        <title>Genome sequencing of Kibdelosporangium phytohabitans.</title>
        <authorList>
            <person name="Qin S."/>
            <person name="Xing K."/>
        </authorList>
    </citation>
    <scope>NUCLEOTIDE SEQUENCE [LARGE SCALE GENOMIC DNA]</scope>
    <source>
        <strain evidence="1 2">KLBMP1111</strain>
    </source>
</reference>
<dbReference type="Gene3D" id="3.40.50.300">
    <property type="entry name" value="P-loop containing nucleotide triphosphate hydrolases"/>
    <property type="match status" value="1"/>
</dbReference>